<dbReference type="Gene3D" id="3.40.50.720">
    <property type="entry name" value="NAD(P)-binding Rossmann-like Domain"/>
    <property type="match status" value="1"/>
</dbReference>
<dbReference type="PRINTS" id="PR00081">
    <property type="entry name" value="GDHRDH"/>
</dbReference>
<evidence type="ECO:0000313" key="3">
    <source>
        <dbReference type="Proteomes" id="UP000664122"/>
    </source>
</evidence>
<dbReference type="EMBL" id="JAFMPP010000027">
    <property type="protein sequence ID" value="MBO0664554.1"/>
    <property type="molecule type" value="Genomic_DNA"/>
</dbReference>
<dbReference type="InterPro" id="IPR050259">
    <property type="entry name" value="SDR"/>
</dbReference>
<proteinExistence type="inferred from homology"/>
<comment type="caution">
    <text evidence="2">The sequence shown here is derived from an EMBL/GenBank/DDBJ whole genome shotgun (WGS) entry which is preliminary data.</text>
</comment>
<gene>
    <name evidence="2" type="ORF">J1C48_18445</name>
</gene>
<comment type="similarity">
    <text evidence="1">Belongs to the short-chain dehydrogenases/reductases (SDR) family.</text>
</comment>
<dbReference type="Proteomes" id="UP000664122">
    <property type="component" value="Unassembled WGS sequence"/>
</dbReference>
<name>A0A939G131_9HYPH</name>
<dbReference type="AlphaFoldDB" id="A0A939G131"/>
<accession>A0A939G131</accession>
<dbReference type="PANTHER" id="PTHR42879">
    <property type="entry name" value="3-OXOACYL-(ACYL-CARRIER-PROTEIN) REDUCTASE"/>
    <property type="match status" value="1"/>
</dbReference>
<dbReference type="RefSeq" id="WP_207259469.1">
    <property type="nucleotide sequence ID" value="NZ_JAFMPP010000027.1"/>
</dbReference>
<evidence type="ECO:0000313" key="2">
    <source>
        <dbReference type="EMBL" id="MBO0664554.1"/>
    </source>
</evidence>
<protein>
    <submittedName>
        <fullName evidence="2">SDR family oxidoreductase</fullName>
    </submittedName>
</protein>
<dbReference type="Pfam" id="PF13561">
    <property type="entry name" value="adh_short_C2"/>
    <property type="match status" value="1"/>
</dbReference>
<organism evidence="2 3">
    <name type="scientific">Jiella flava</name>
    <dbReference type="NCBI Taxonomy" id="2816857"/>
    <lineage>
        <taxon>Bacteria</taxon>
        <taxon>Pseudomonadati</taxon>
        <taxon>Pseudomonadota</taxon>
        <taxon>Alphaproteobacteria</taxon>
        <taxon>Hyphomicrobiales</taxon>
        <taxon>Aurantimonadaceae</taxon>
        <taxon>Jiella</taxon>
    </lineage>
</organism>
<dbReference type="InterPro" id="IPR036291">
    <property type="entry name" value="NAD(P)-bd_dom_sf"/>
</dbReference>
<reference evidence="2" key="1">
    <citation type="submission" date="2021-03" db="EMBL/GenBank/DDBJ databases">
        <title>Whole genome sequence of Jiella sp. CQZ9-1.</title>
        <authorList>
            <person name="Tuo L."/>
        </authorList>
    </citation>
    <scope>NUCLEOTIDE SEQUENCE</scope>
    <source>
        <strain evidence="2">CQZ9-1</strain>
    </source>
</reference>
<dbReference type="SUPFAM" id="SSF51735">
    <property type="entry name" value="NAD(P)-binding Rossmann-fold domains"/>
    <property type="match status" value="1"/>
</dbReference>
<dbReference type="InterPro" id="IPR002347">
    <property type="entry name" value="SDR_fam"/>
</dbReference>
<sequence>MAGSRGIGGAITEALAANGTLVHTFSRSGTAPVLQPGAVHFAGDLSSADDIRAFAKRVEEVSPQLDILVNNSGHAPASAFDELEDADWQAGFELLFLSVVRTTQCFLPLLRRASSGAVIVNVSTFAALQPDLDFPVSSVLRLALTNYAKAYATVHAGEGIRMLNVLPGFVDSYPMKAGRLARIPSHRYANAREFGGAVATLASPELSYLTGTDILIDGGLVAAGGRLFDVEALTATA</sequence>
<evidence type="ECO:0000256" key="1">
    <source>
        <dbReference type="ARBA" id="ARBA00006484"/>
    </source>
</evidence>
<dbReference type="PANTHER" id="PTHR42879:SF6">
    <property type="entry name" value="NADPH-DEPENDENT REDUCTASE BACG"/>
    <property type="match status" value="1"/>
</dbReference>
<keyword evidence="3" id="KW-1185">Reference proteome</keyword>